<feature type="domain" description="4-O-methyl-glucuronoyl methylesterase-like" evidence="4">
    <location>
        <begin position="217"/>
        <end position="371"/>
    </location>
</feature>
<evidence type="ECO:0000259" key="4">
    <source>
        <dbReference type="Pfam" id="PF22244"/>
    </source>
</evidence>
<proteinExistence type="predicted"/>
<sequence length="417" mass="45495">MVGFFKKFWLLISLPLLFGALSACSSVGVLLQTAPDAPTGPVAVPVVVSANLADWQTTEKPQIKALLETHVYGMFPQNLQLKQTEHRALDGLQFNQSATIELETLEIRNPDTGAKRAFNLVIVRPINAPQDVPVIMVQSFCPNAAVIPVAGIPQPQNGLMSCEKSMFSGVFTFAFGRYIAAPPTKDIIQRGYALAAVFAADFIPNSAKYGEPIINQFFAEQDPAKRTHAVMAWAAEFSLLSRYLKSEKGFSKTIAYGHSRFGKSALVAAAYDQSIDGVVAHQSGTGGASLSKDKNGESIGSITKTYPHWFVEKFAEYADNEADLPLDQHFLLALIAPKPVLLGNARRDVWSDPNGAFRAAQAASLVYQLYGKSGLRQQSLNDYDPGADIAFWLRPGTHGVVKEDWPAFLDFLDAHFK</sequence>
<evidence type="ECO:0000256" key="3">
    <source>
        <dbReference type="ARBA" id="ARBA00022801"/>
    </source>
</evidence>
<dbReference type="AlphaFoldDB" id="A0A3B0S3X7"/>
<dbReference type="InterPro" id="IPR054579">
    <property type="entry name" value="GCE-like_dom"/>
</dbReference>
<protein>
    <submittedName>
        <fullName evidence="5">Putative acetyl xylan esterase</fullName>
    </submittedName>
</protein>
<keyword evidence="1" id="KW-0719">Serine esterase</keyword>
<dbReference type="InterPro" id="IPR029058">
    <property type="entry name" value="AB_hydrolase_fold"/>
</dbReference>
<organism evidence="5">
    <name type="scientific">hydrothermal vent metagenome</name>
    <dbReference type="NCBI Taxonomy" id="652676"/>
    <lineage>
        <taxon>unclassified sequences</taxon>
        <taxon>metagenomes</taxon>
        <taxon>ecological metagenomes</taxon>
    </lineage>
</organism>
<dbReference type="GO" id="GO:0052689">
    <property type="term" value="F:carboxylic ester hydrolase activity"/>
    <property type="evidence" value="ECO:0007669"/>
    <property type="project" value="UniProtKB-KW"/>
</dbReference>
<name>A0A3B0S3X7_9ZZZZ</name>
<dbReference type="PROSITE" id="PS51257">
    <property type="entry name" value="PROKAR_LIPOPROTEIN"/>
    <property type="match status" value="1"/>
</dbReference>
<gene>
    <name evidence="5" type="ORF">MNBD_ALPHA06-890</name>
</gene>
<keyword evidence="3" id="KW-0378">Hydrolase</keyword>
<evidence type="ECO:0000256" key="1">
    <source>
        <dbReference type="ARBA" id="ARBA00022487"/>
    </source>
</evidence>
<keyword evidence="2" id="KW-0732">Signal</keyword>
<dbReference type="Gene3D" id="3.40.50.1820">
    <property type="entry name" value="alpha/beta hydrolase"/>
    <property type="match status" value="1"/>
</dbReference>
<evidence type="ECO:0000256" key="2">
    <source>
        <dbReference type="ARBA" id="ARBA00022729"/>
    </source>
</evidence>
<reference evidence="5" key="1">
    <citation type="submission" date="2018-06" db="EMBL/GenBank/DDBJ databases">
        <authorList>
            <person name="Zhirakovskaya E."/>
        </authorList>
    </citation>
    <scope>NUCLEOTIDE SEQUENCE</scope>
</reference>
<dbReference type="Pfam" id="PF22244">
    <property type="entry name" value="GCE_fung"/>
    <property type="match status" value="1"/>
</dbReference>
<dbReference type="EMBL" id="UOEE01000250">
    <property type="protein sequence ID" value="VAV97801.1"/>
    <property type="molecule type" value="Genomic_DNA"/>
</dbReference>
<evidence type="ECO:0000313" key="5">
    <source>
        <dbReference type="EMBL" id="VAV97801.1"/>
    </source>
</evidence>
<dbReference type="SUPFAM" id="SSF53474">
    <property type="entry name" value="alpha/beta-Hydrolases"/>
    <property type="match status" value="1"/>
</dbReference>
<accession>A0A3B0S3X7</accession>